<evidence type="ECO:0000256" key="11">
    <source>
        <dbReference type="ARBA" id="ARBA00040821"/>
    </source>
</evidence>
<evidence type="ECO:0000256" key="8">
    <source>
        <dbReference type="ARBA" id="ARBA00023157"/>
    </source>
</evidence>
<sequence length="160" mass="17225">MAVNKSKVAIGFLVAGTLTVVFGGVLLCVGPAVMKDQIIKILSESCARGQFSVLGARGGTITTDIFNTQRARQTDSRHGNFSGMAINKSKVAVGFIVAGALGVFFGVVLTFVGPLIIDDQIVKNTVIDPNNDMTYTMWKDIPVPFFMSVYFFNVLNPKEV</sequence>
<dbReference type="Pfam" id="PF01130">
    <property type="entry name" value="CD36"/>
    <property type="match status" value="1"/>
</dbReference>
<evidence type="ECO:0000256" key="1">
    <source>
        <dbReference type="ARBA" id="ARBA00004189"/>
    </source>
</evidence>
<dbReference type="GO" id="GO:0033344">
    <property type="term" value="P:cholesterol efflux"/>
    <property type="evidence" value="ECO:0007669"/>
    <property type="project" value="TreeGrafter"/>
</dbReference>
<evidence type="ECO:0000256" key="7">
    <source>
        <dbReference type="ARBA" id="ARBA00023136"/>
    </source>
</evidence>
<keyword evidence="15" id="KW-1185">Reference proteome</keyword>
<keyword evidence="4" id="KW-1003">Cell membrane</keyword>
<dbReference type="GO" id="GO:0070508">
    <property type="term" value="P:cholesterol import"/>
    <property type="evidence" value="ECO:0007669"/>
    <property type="project" value="TreeGrafter"/>
</dbReference>
<dbReference type="GO" id="GO:0030169">
    <property type="term" value="F:low-density lipoprotein particle binding"/>
    <property type="evidence" value="ECO:0007669"/>
    <property type="project" value="TreeGrafter"/>
</dbReference>
<evidence type="ECO:0000256" key="3">
    <source>
        <dbReference type="ARBA" id="ARBA00010532"/>
    </source>
</evidence>
<evidence type="ECO:0000256" key="2">
    <source>
        <dbReference type="ARBA" id="ARBA00004651"/>
    </source>
</evidence>
<evidence type="ECO:0000256" key="9">
    <source>
        <dbReference type="ARBA" id="ARBA00023170"/>
    </source>
</evidence>
<protein>
    <recommendedName>
        <fullName evidence="11">Scavenger receptor class B member 1</fullName>
    </recommendedName>
    <alternativeName>
        <fullName evidence="12">SR-BI</fullName>
    </alternativeName>
</protein>
<evidence type="ECO:0000256" key="10">
    <source>
        <dbReference type="ARBA" id="ARBA00023180"/>
    </source>
</evidence>
<organism evidence="14 15">
    <name type="scientific">Mugilogobius chulae</name>
    <name type="common">yellowstripe goby</name>
    <dbReference type="NCBI Taxonomy" id="88201"/>
    <lineage>
        <taxon>Eukaryota</taxon>
        <taxon>Metazoa</taxon>
        <taxon>Chordata</taxon>
        <taxon>Craniata</taxon>
        <taxon>Vertebrata</taxon>
        <taxon>Euteleostomi</taxon>
        <taxon>Actinopterygii</taxon>
        <taxon>Neopterygii</taxon>
        <taxon>Teleostei</taxon>
        <taxon>Neoteleostei</taxon>
        <taxon>Acanthomorphata</taxon>
        <taxon>Gobiaria</taxon>
        <taxon>Gobiiformes</taxon>
        <taxon>Gobioidei</taxon>
        <taxon>Gobiidae</taxon>
        <taxon>Gobionellinae</taxon>
        <taxon>Mugilogobius</taxon>
    </lineage>
</organism>
<proteinExistence type="inferred from homology"/>
<reference evidence="15" key="1">
    <citation type="submission" date="2024-04" db="EMBL/GenBank/DDBJ databases">
        <title>Salinicola lusitanus LLJ914,a marine bacterium isolated from the Okinawa Trough.</title>
        <authorList>
            <person name="Li J."/>
        </authorList>
    </citation>
    <scope>NUCLEOTIDE SEQUENCE [LARGE SCALE GENOMIC DNA]</scope>
</reference>
<dbReference type="GO" id="GO:0034381">
    <property type="term" value="P:plasma lipoprotein particle clearance"/>
    <property type="evidence" value="ECO:0007669"/>
    <property type="project" value="TreeGrafter"/>
</dbReference>
<dbReference type="GO" id="GO:0008289">
    <property type="term" value="F:lipid binding"/>
    <property type="evidence" value="ECO:0007669"/>
    <property type="project" value="TreeGrafter"/>
</dbReference>
<dbReference type="GO" id="GO:0043654">
    <property type="term" value="P:recognition of apoptotic cell"/>
    <property type="evidence" value="ECO:0007669"/>
    <property type="project" value="TreeGrafter"/>
</dbReference>
<comment type="subcellular location">
    <subcellularLocation>
        <location evidence="2">Cell membrane</location>
        <topology evidence="2">Multi-pass membrane protein</topology>
    </subcellularLocation>
    <subcellularLocation>
        <location evidence="1">Membrane</location>
        <location evidence="1">Caveola</location>
        <topology evidence="1">Multi-pass membrane protein</topology>
    </subcellularLocation>
</comment>
<dbReference type="Proteomes" id="UP001460270">
    <property type="component" value="Unassembled WGS sequence"/>
</dbReference>
<dbReference type="GO" id="GO:0005044">
    <property type="term" value="F:scavenger receptor activity"/>
    <property type="evidence" value="ECO:0007669"/>
    <property type="project" value="TreeGrafter"/>
</dbReference>
<feature type="transmembrane region" description="Helical" evidence="13">
    <location>
        <begin position="12"/>
        <end position="33"/>
    </location>
</feature>
<evidence type="ECO:0000256" key="5">
    <source>
        <dbReference type="ARBA" id="ARBA00022692"/>
    </source>
</evidence>
<evidence type="ECO:0000313" key="15">
    <source>
        <dbReference type="Proteomes" id="UP001460270"/>
    </source>
</evidence>
<dbReference type="InterPro" id="IPR002159">
    <property type="entry name" value="CD36_fam"/>
</dbReference>
<keyword evidence="5 13" id="KW-0812">Transmembrane</keyword>
<accession>A0AAW0ND45</accession>
<feature type="transmembrane region" description="Helical" evidence="13">
    <location>
        <begin position="137"/>
        <end position="155"/>
    </location>
</feature>
<dbReference type="PANTHER" id="PTHR11923:SF110">
    <property type="entry name" value="SCAVENGER RECEPTOR CLASS B MEMBER 1"/>
    <property type="match status" value="1"/>
</dbReference>
<evidence type="ECO:0000256" key="12">
    <source>
        <dbReference type="ARBA" id="ARBA00042244"/>
    </source>
</evidence>
<keyword evidence="8" id="KW-1015">Disulfide bond</keyword>
<evidence type="ECO:0000256" key="13">
    <source>
        <dbReference type="SAM" id="Phobius"/>
    </source>
</evidence>
<evidence type="ECO:0000313" key="14">
    <source>
        <dbReference type="EMBL" id="KAK7895446.1"/>
    </source>
</evidence>
<dbReference type="EMBL" id="JBBPFD010000015">
    <property type="protein sequence ID" value="KAK7895446.1"/>
    <property type="molecule type" value="Genomic_DNA"/>
</dbReference>
<evidence type="ECO:0000256" key="6">
    <source>
        <dbReference type="ARBA" id="ARBA00022989"/>
    </source>
</evidence>
<dbReference type="PANTHER" id="PTHR11923">
    <property type="entry name" value="SCAVENGER RECEPTOR CLASS B TYPE-1 SR-B1"/>
    <property type="match status" value="1"/>
</dbReference>
<comment type="similarity">
    <text evidence="3">Belongs to the CD36 family.</text>
</comment>
<dbReference type="GO" id="GO:0005737">
    <property type="term" value="C:cytoplasm"/>
    <property type="evidence" value="ECO:0007669"/>
    <property type="project" value="TreeGrafter"/>
</dbReference>
<comment type="caution">
    <text evidence="14">The sequence shown here is derived from an EMBL/GenBank/DDBJ whole genome shotgun (WGS) entry which is preliminary data.</text>
</comment>
<gene>
    <name evidence="14" type="ORF">WMY93_020771</name>
</gene>
<keyword evidence="6 13" id="KW-1133">Transmembrane helix</keyword>
<keyword evidence="9" id="KW-0675">Receptor</keyword>
<keyword evidence="7 13" id="KW-0472">Membrane</keyword>
<dbReference type="AlphaFoldDB" id="A0AAW0ND45"/>
<evidence type="ECO:0000256" key="4">
    <source>
        <dbReference type="ARBA" id="ARBA00022475"/>
    </source>
</evidence>
<keyword evidence="10" id="KW-0325">Glycoprotein</keyword>
<feature type="transmembrane region" description="Helical" evidence="13">
    <location>
        <begin position="91"/>
        <end position="117"/>
    </location>
</feature>
<name>A0AAW0ND45_9GOBI</name>
<dbReference type="GO" id="GO:0005901">
    <property type="term" value="C:caveola"/>
    <property type="evidence" value="ECO:0007669"/>
    <property type="project" value="UniProtKB-SubCell"/>
</dbReference>